<feature type="signal peptide" evidence="1">
    <location>
        <begin position="1"/>
        <end position="22"/>
    </location>
</feature>
<dbReference type="PANTHER" id="PTHR21666:SF294">
    <property type="entry name" value="PEPTIDASE M23"/>
    <property type="match status" value="1"/>
</dbReference>
<evidence type="ECO:0000259" key="2">
    <source>
        <dbReference type="Pfam" id="PF01551"/>
    </source>
</evidence>
<protein>
    <submittedName>
        <fullName evidence="4">Peptidase M23</fullName>
    </submittedName>
</protein>
<dbReference type="OrthoDB" id="9805070at2"/>
<organism evidence="4 5">
    <name type="scientific">Methyloprofundus sedimenti</name>
    <dbReference type="NCBI Taxonomy" id="1420851"/>
    <lineage>
        <taxon>Bacteria</taxon>
        <taxon>Pseudomonadati</taxon>
        <taxon>Pseudomonadota</taxon>
        <taxon>Gammaproteobacteria</taxon>
        <taxon>Methylococcales</taxon>
        <taxon>Methylococcaceae</taxon>
        <taxon>Methyloprofundus</taxon>
    </lineage>
</organism>
<keyword evidence="5" id="KW-1185">Reference proteome</keyword>
<dbReference type="PANTHER" id="PTHR21666">
    <property type="entry name" value="PEPTIDASE-RELATED"/>
    <property type="match status" value="1"/>
</dbReference>
<evidence type="ECO:0000259" key="3">
    <source>
        <dbReference type="Pfam" id="PF13511"/>
    </source>
</evidence>
<dbReference type="InterPro" id="IPR011055">
    <property type="entry name" value="Dup_hybrid_motif"/>
</dbReference>
<dbReference type="Pfam" id="PF01551">
    <property type="entry name" value="Peptidase_M23"/>
    <property type="match status" value="1"/>
</dbReference>
<feature type="domain" description="M23ase beta-sheet core" evidence="2">
    <location>
        <begin position="183"/>
        <end position="284"/>
    </location>
</feature>
<gene>
    <name evidence="4" type="ORF">AU255_17655</name>
</gene>
<dbReference type="Pfam" id="PF13511">
    <property type="entry name" value="DUF4124"/>
    <property type="match status" value="1"/>
</dbReference>
<keyword evidence="1" id="KW-0732">Signal</keyword>
<feature type="chain" id="PRO_5012393114" evidence="1">
    <location>
        <begin position="23"/>
        <end position="318"/>
    </location>
</feature>
<dbReference type="InterPro" id="IPR050570">
    <property type="entry name" value="Cell_wall_metabolism_enzyme"/>
</dbReference>
<comment type="caution">
    <text evidence="4">The sequence shown here is derived from an EMBL/GenBank/DDBJ whole genome shotgun (WGS) entry which is preliminary data.</text>
</comment>
<dbReference type="SUPFAM" id="SSF51261">
    <property type="entry name" value="Duplicated hybrid motif"/>
    <property type="match status" value="1"/>
</dbReference>
<dbReference type="Proteomes" id="UP000191980">
    <property type="component" value="Unassembled WGS sequence"/>
</dbReference>
<evidence type="ECO:0000313" key="5">
    <source>
        <dbReference type="Proteomes" id="UP000191980"/>
    </source>
</evidence>
<dbReference type="InterPro" id="IPR025392">
    <property type="entry name" value="DUF4124"/>
</dbReference>
<proteinExistence type="predicted"/>
<dbReference type="AlphaFoldDB" id="A0A1V8M1N6"/>
<dbReference type="STRING" id="1420851.AU255_17655"/>
<accession>A0A1V8M1N6</accession>
<reference evidence="4 5" key="1">
    <citation type="submission" date="2015-12" db="EMBL/GenBank/DDBJ databases">
        <authorList>
            <person name="Shamseldin A."/>
            <person name="Moawad H."/>
            <person name="Abd El-Rahim W.M."/>
            <person name="Sadowsky M.J."/>
        </authorList>
    </citation>
    <scope>NUCLEOTIDE SEQUENCE [LARGE SCALE GENOMIC DNA]</scope>
    <source>
        <strain evidence="4 5">WF1</strain>
    </source>
</reference>
<dbReference type="GO" id="GO:0004222">
    <property type="term" value="F:metalloendopeptidase activity"/>
    <property type="evidence" value="ECO:0007669"/>
    <property type="project" value="TreeGrafter"/>
</dbReference>
<dbReference type="CDD" id="cd12797">
    <property type="entry name" value="M23_peptidase"/>
    <property type="match status" value="1"/>
</dbReference>
<evidence type="ECO:0000256" key="1">
    <source>
        <dbReference type="SAM" id="SignalP"/>
    </source>
</evidence>
<sequence length="318" mass="35445">MRILLNSLVLLCLCLLSLPGEAKKLYKYQDETGGWHYTDKLPTAEKSKEIKLEVRQLKVATKQRVSLKQVGEKRQPEFVIRNDYFGPVEVEVAFSEQDNVQAKPALPRKFVVQPGVSKPLFGLGAIDEFQGWRYALSYRYSLGEPTARHNTQAIYIPPFASYKKFQISQAFNGPFSHTDEQNKYAVDLAMPEGSEVHAARAGVVMSLENDYFKGGIDKQAYKERANSITILHDDGSMAVYAHLQVDRAQVYAGMRIGVGQLIAYSGNTGFSSGPHLHFAVQVNQGMSLVSVPFKFSDNQGKLSQPKAGQWLSGFDVSQ</sequence>
<dbReference type="InterPro" id="IPR016047">
    <property type="entry name" value="M23ase_b-sheet_dom"/>
</dbReference>
<evidence type="ECO:0000313" key="4">
    <source>
        <dbReference type="EMBL" id="OQK15455.1"/>
    </source>
</evidence>
<feature type="domain" description="DUF4124" evidence="3">
    <location>
        <begin position="12"/>
        <end position="52"/>
    </location>
</feature>
<dbReference type="EMBL" id="LPUF01000004">
    <property type="protein sequence ID" value="OQK15455.1"/>
    <property type="molecule type" value="Genomic_DNA"/>
</dbReference>
<name>A0A1V8M1N6_9GAMM</name>
<dbReference type="Gene3D" id="2.70.70.10">
    <property type="entry name" value="Glucose Permease (Domain IIA)"/>
    <property type="match status" value="1"/>
</dbReference>